<evidence type="ECO:0000256" key="2">
    <source>
        <dbReference type="SAM" id="Phobius"/>
    </source>
</evidence>
<evidence type="ECO:0000313" key="3">
    <source>
        <dbReference type="EMBL" id="KAK8109592.1"/>
    </source>
</evidence>
<feature type="region of interest" description="Disordered" evidence="1">
    <location>
        <begin position="1"/>
        <end position="38"/>
    </location>
</feature>
<feature type="transmembrane region" description="Helical" evidence="2">
    <location>
        <begin position="293"/>
        <end position="313"/>
    </location>
</feature>
<accession>A0AAW0QMZ8</accession>
<comment type="caution">
    <text evidence="3">The sequence shown here is derived from an EMBL/GenBank/DDBJ whole genome shotgun (WGS) entry which is preliminary data.</text>
</comment>
<organism evidence="3 4">
    <name type="scientific">Apiospora kogelbergensis</name>
    <dbReference type="NCBI Taxonomy" id="1337665"/>
    <lineage>
        <taxon>Eukaryota</taxon>
        <taxon>Fungi</taxon>
        <taxon>Dikarya</taxon>
        <taxon>Ascomycota</taxon>
        <taxon>Pezizomycotina</taxon>
        <taxon>Sordariomycetes</taxon>
        <taxon>Xylariomycetidae</taxon>
        <taxon>Amphisphaeriales</taxon>
        <taxon>Apiosporaceae</taxon>
        <taxon>Apiospora</taxon>
    </lineage>
</organism>
<dbReference type="EMBL" id="JAQQWP010000007">
    <property type="protein sequence ID" value="KAK8109592.1"/>
    <property type="molecule type" value="Genomic_DNA"/>
</dbReference>
<gene>
    <name evidence="3" type="ORF">PG999_007729</name>
</gene>
<dbReference type="AlphaFoldDB" id="A0AAW0QMZ8"/>
<dbReference type="Proteomes" id="UP001392437">
    <property type="component" value="Unassembled WGS sequence"/>
</dbReference>
<name>A0AAW0QMZ8_9PEZI</name>
<feature type="transmembrane region" description="Helical" evidence="2">
    <location>
        <begin position="196"/>
        <end position="214"/>
    </location>
</feature>
<proteinExistence type="predicted"/>
<keyword evidence="2" id="KW-0472">Membrane</keyword>
<keyword evidence="2" id="KW-1133">Transmembrane helix</keyword>
<reference evidence="3 4" key="1">
    <citation type="submission" date="2023-01" db="EMBL/GenBank/DDBJ databases">
        <title>Analysis of 21 Apiospora genomes using comparative genomics revels a genus with tremendous synthesis potential of carbohydrate active enzymes and secondary metabolites.</title>
        <authorList>
            <person name="Sorensen T."/>
        </authorList>
    </citation>
    <scope>NUCLEOTIDE SEQUENCE [LARGE SCALE GENOMIC DNA]</scope>
    <source>
        <strain evidence="3 4">CBS 117206</strain>
    </source>
</reference>
<protein>
    <submittedName>
        <fullName evidence="3">Sterol glucosyltransferase</fullName>
    </submittedName>
</protein>
<evidence type="ECO:0000256" key="1">
    <source>
        <dbReference type="SAM" id="MobiDB-lite"/>
    </source>
</evidence>
<keyword evidence="2" id="KW-0812">Transmembrane</keyword>
<sequence>MRLAKSSSRANLPEARAGAAPSHSQPSHQHHHQETAGATAVMEPVGAAQSQLQQQGQVIDDAGLTRADVVGHEAQLPSSNMVATSQFDAAQAIDFGAKFIGGGLDAMPGTVTRVQQPTPPTAAAAAETVPVQTLGQQQQLMQTHQYLTAAEQPTPTAVGPSMDYYADKPRRRTEARPQQDHDEAECHPFWLSWRDVFLGIWLIVTGVLKIPLVLGDGMGKALHHTPELYGDKTVRKWPRLTGFPHGCVAGCLGLWYGIYDGFTDWVTLPYKAVRDGEGIQGCLKGFLQGLANVVFKVTAGCFAIAFHPIFGIYKEFSKIKVVVKHEKSTRVRDTPPV</sequence>
<keyword evidence="4" id="KW-1185">Reference proteome</keyword>
<evidence type="ECO:0000313" key="4">
    <source>
        <dbReference type="Proteomes" id="UP001392437"/>
    </source>
</evidence>
<feature type="compositionally biased region" description="Polar residues" evidence="1">
    <location>
        <begin position="1"/>
        <end position="10"/>
    </location>
</feature>